<evidence type="ECO:0000313" key="2">
    <source>
        <dbReference type="EMBL" id="ANU62900.1"/>
    </source>
</evidence>
<keyword evidence="1" id="KW-1133">Transmembrane helix</keyword>
<dbReference type="EMBL" id="CP015402">
    <property type="protein sequence ID" value="ANU62900.1"/>
    <property type="molecule type" value="Genomic_DNA"/>
</dbReference>
<evidence type="ECO:0000256" key="1">
    <source>
        <dbReference type="SAM" id="Phobius"/>
    </source>
</evidence>
<dbReference type="OrthoDB" id="1092404at2"/>
<dbReference type="GeneID" id="65535938"/>
<keyword evidence="1" id="KW-0472">Membrane</keyword>
<protein>
    <submittedName>
        <fullName evidence="2">Uncharacterized protein</fullName>
    </submittedName>
</protein>
<reference evidence="3" key="1">
    <citation type="submission" date="2016-04" db="EMBL/GenBank/DDBJ databases">
        <title>Complete Genome Sequences of Twelve Strains of a Stable Defined Moderately Diverse Mouse Microbiota 2 (sDMDMm2).</title>
        <authorList>
            <person name="Uchimura Y."/>
            <person name="Wyss M."/>
            <person name="Brugiroux S."/>
            <person name="Limenitakis J.P."/>
            <person name="Stecher B."/>
            <person name="McCoy K.D."/>
            <person name="Macpherson A.J."/>
        </authorList>
    </citation>
    <scope>NUCLEOTIDE SEQUENCE [LARGE SCALE GENOMIC DNA]</scope>
    <source>
        <strain evidence="3">YL27</strain>
    </source>
</reference>
<name>A0A1B1S7X4_9BACT</name>
<dbReference type="RefSeq" id="WP_068960267.1">
    <property type="nucleotide sequence ID" value="NZ_CAJTCT010000052.1"/>
</dbReference>
<keyword evidence="3" id="KW-1185">Reference proteome</keyword>
<organism evidence="2 3">
    <name type="scientific">Muribaculum intestinale</name>
    <dbReference type="NCBI Taxonomy" id="1796646"/>
    <lineage>
        <taxon>Bacteria</taxon>
        <taxon>Pseudomonadati</taxon>
        <taxon>Bacteroidota</taxon>
        <taxon>Bacteroidia</taxon>
        <taxon>Bacteroidales</taxon>
        <taxon>Muribaculaceae</taxon>
        <taxon>Muribaculum</taxon>
    </lineage>
</organism>
<proteinExistence type="predicted"/>
<accession>A0A1B1S7X4</accession>
<dbReference type="Proteomes" id="UP000186351">
    <property type="component" value="Chromosome"/>
</dbReference>
<gene>
    <name evidence="2" type="ORF">A4V02_03640</name>
</gene>
<dbReference type="STRING" id="1796646.A4V02_03640"/>
<evidence type="ECO:0000313" key="3">
    <source>
        <dbReference type="Proteomes" id="UP000186351"/>
    </source>
</evidence>
<dbReference type="AlphaFoldDB" id="A0A1B1S7X4"/>
<feature type="transmembrane region" description="Helical" evidence="1">
    <location>
        <begin position="45"/>
        <end position="69"/>
    </location>
</feature>
<accession>A0A1Z2XDS1</accession>
<dbReference type="KEGG" id="pary:A4V02_03640"/>
<keyword evidence="1" id="KW-0812">Transmembrane</keyword>
<feature type="transmembrane region" description="Helical" evidence="1">
    <location>
        <begin position="12"/>
        <end position="33"/>
    </location>
</feature>
<sequence length="140" mass="15730">MDGRNVNRFIHKYVIAAAHAILWLAALSLAAYFHLDHGYSAAEALLGSTLMAYCAYVCESGLGTWRVAAAAGDVRIDFRKAGLWGWIVVNIAVAITLSLLFLKYPEWWILLLIIFNAGWQKYMNGRIPPRLQETFQSVKL</sequence>
<feature type="transmembrane region" description="Helical" evidence="1">
    <location>
        <begin position="81"/>
        <end position="101"/>
    </location>
</feature>